<dbReference type="RefSeq" id="XP_062634757.1">
    <property type="nucleotide sequence ID" value="XM_062777965.1"/>
</dbReference>
<organism evidence="1 2">
    <name type="scientific">Dichotomopilus funicola</name>
    <dbReference type="NCBI Taxonomy" id="1934379"/>
    <lineage>
        <taxon>Eukaryota</taxon>
        <taxon>Fungi</taxon>
        <taxon>Dikarya</taxon>
        <taxon>Ascomycota</taxon>
        <taxon>Pezizomycotina</taxon>
        <taxon>Sordariomycetes</taxon>
        <taxon>Sordariomycetidae</taxon>
        <taxon>Sordariales</taxon>
        <taxon>Chaetomiaceae</taxon>
        <taxon>Dichotomopilus</taxon>
    </lineage>
</organism>
<comment type="caution">
    <text evidence="1">The sequence shown here is derived from an EMBL/GenBank/DDBJ whole genome shotgun (WGS) entry which is preliminary data.</text>
</comment>
<dbReference type="GeneID" id="87814578"/>
<proteinExistence type="predicted"/>
<dbReference type="EMBL" id="MU853612">
    <property type="protein sequence ID" value="KAK4141386.1"/>
    <property type="molecule type" value="Genomic_DNA"/>
</dbReference>
<accession>A0AAN6UZ18</accession>
<dbReference type="AlphaFoldDB" id="A0AAN6UZ18"/>
<dbReference type="Proteomes" id="UP001302676">
    <property type="component" value="Unassembled WGS sequence"/>
</dbReference>
<sequence length="368" mass="39307">MGSSSSSSPVIRFGIELELLLASTANKHNSWDSLARDLSEKLIAAGVPNHVGDDHTYAEWSIVHEITVKDHNPYHYGVELVSPIYTTSEISTFHNTLVTIFDLLNSCPNDISLIPTDRASSHIHLSRDPPLSAEEAARLAKATLYYELALDSLILRELGSGRTTYWAQSNRAPGANPVLHELETCCAMNRIDMAMGRGDGGVVGVGVVVIDTAGAGPTSGAQPTCGIYPGGSEDLVRLAKVVMAVNMVSRDSRMALCCGHLGAHFVRGKTYKWDFSGLLSVAAKQALASTAESPGIPNTVEFRQPPGSKSAEDALKWVVLAVAFFAGAVKPEVEGSTKALDIVLKLGEEEVGWEHLGGLKLFEGNEAL</sequence>
<dbReference type="PANTHER" id="PTHR36847:SF1">
    <property type="entry name" value="AMIDOLIGASE ENZYME"/>
    <property type="match status" value="1"/>
</dbReference>
<dbReference type="InterPro" id="IPR022025">
    <property type="entry name" value="Amidoligase_2"/>
</dbReference>
<keyword evidence="2" id="KW-1185">Reference proteome</keyword>
<name>A0AAN6UZ18_9PEZI</name>
<dbReference type="PANTHER" id="PTHR36847">
    <property type="entry name" value="AMIDOLIGASE ENZYME"/>
    <property type="match status" value="1"/>
</dbReference>
<protein>
    <submittedName>
        <fullName evidence="1">Uncharacterized protein</fullName>
    </submittedName>
</protein>
<gene>
    <name evidence="1" type="ORF">C8A04DRAFT_14110</name>
</gene>
<dbReference type="Pfam" id="PF12224">
    <property type="entry name" value="Amidoligase_2"/>
    <property type="match status" value="1"/>
</dbReference>
<reference evidence="1" key="1">
    <citation type="journal article" date="2023" name="Mol. Phylogenet. Evol.">
        <title>Genome-scale phylogeny and comparative genomics of the fungal order Sordariales.</title>
        <authorList>
            <person name="Hensen N."/>
            <person name="Bonometti L."/>
            <person name="Westerberg I."/>
            <person name="Brannstrom I.O."/>
            <person name="Guillou S."/>
            <person name="Cros-Aarteil S."/>
            <person name="Calhoun S."/>
            <person name="Haridas S."/>
            <person name="Kuo A."/>
            <person name="Mondo S."/>
            <person name="Pangilinan J."/>
            <person name="Riley R."/>
            <person name="LaButti K."/>
            <person name="Andreopoulos B."/>
            <person name="Lipzen A."/>
            <person name="Chen C."/>
            <person name="Yan M."/>
            <person name="Daum C."/>
            <person name="Ng V."/>
            <person name="Clum A."/>
            <person name="Steindorff A."/>
            <person name="Ohm R.A."/>
            <person name="Martin F."/>
            <person name="Silar P."/>
            <person name="Natvig D.O."/>
            <person name="Lalanne C."/>
            <person name="Gautier V."/>
            <person name="Ament-Velasquez S.L."/>
            <person name="Kruys A."/>
            <person name="Hutchinson M.I."/>
            <person name="Powell A.J."/>
            <person name="Barry K."/>
            <person name="Miller A.N."/>
            <person name="Grigoriev I.V."/>
            <person name="Debuchy R."/>
            <person name="Gladieux P."/>
            <person name="Hiltunen Thoren M."/>
            <person name="Johannesson H."/>
        </authorList>
    </citation>
    <scope>NUCLEOTIDE SEQUENCE</scope>
    <source>
        <strain evidence="1">CBS 141.50</strain>
    </source>
</reference>
<reference evidence="1" key="2">
    <citation type="submission" date="2023-05" db="EMBL/GenBank/DDBJ databases">
        <authorList>
            <consortium name="Lawrence Berkeley National Laboratory"/>
            <person name="Steindorff A."/>
            <person name="Hensen N."/>
            <person name="Bonometti L."/>
            <person name="Westerberg I."/>
            <person name="Brannstrom I.O."/>
            <person name="Guillou S."/>
            <person name="Cros-Aarteil S."/>
            <person name="Calhoun S."/>
            <person name="Haridas S."/>
            <person name="Kuo A."/>
            <person name="Mondo S."/>
            <person name="Pangilinan J."/>
            <person name="Riley R."/>
            <person name="Labutti K."/>
            <person name="Andreopoulos B."/>
            <person name="Lipzen A."/>
            <person name="Chen C."/>
            <person name="Yanf M."/>
            <person name="Daum C."/>
            <person name="Ng V."/>
            <person name="Clum A."/>
            <person name="Ohm R."/>
            <person name="Martin F."/>
            <person name="Silar P."/>
            <person name="Natvig D."/>
            <person name="Lalanne C."/>
            <person name="Gautier V."/>
            <person name="Ament-Velasquez S.L."/>
            <person name="Kruys A."/>
            <person name="Hutchinson M.I."/>
            <person name="Powell A.J."/>
            <person name="Barry K."/>
            <person name="Miller A.N."/>
            <person name="Grigoriev I.V."/>
            <person name="Debuchy R."/>
            <person name="Gladieux P."/>
            <person name="Thoren M.H."/>
            <person name="Johannesson H."/>
        </authorList>
    </citation>
    <scope>NUCLEOTIDE SEQUENCE</scope>
    <source>
        <strain evidence="1">CBS 141.50</strain>
    </source>
</reference>
<evidence type="ECO:0000313" key="2">
    <source>
        <dbReference type="Proteomes" id="UP001302676"/>
    </source>
</evidence>
<evidence type="ECO:0000313" key="1">
    <source>
        <dbReference type="EMBL" id="KAK4141386.1"/>
    </source>
</evidence>